<protein>
    <recommendedName>
        <fullName evidence="2">SWIM-type domain-containing protein</fullName>
    </recommendedName>
</protein>
<evidence type="ECO:0000313" key="3">
    <source>
        <dbReference type="EMBL" id="EHQ60379.1"/>
    </source>
</evidence>
<keyword evidence="1" id="KW-0862">Zinc</keyword>
<evidence type="ECO:0000259" key="2">
    <source>
        <dbReference type="PROSITE" id="PS50966"/>
    </source>
</evidence>
<name>H3SKM5_9BACL</name>
<organism evidence="3 4">
    <name type="scientific">Paenibacillus dendritiformis C454</name>
    <dbReference type="NCBI Taxonomy" id="1131935"/>
    <lineage>
        <taxon>Bacteria</taxon>
        <taxon>Bacillati</taxon>
        <taxon>Bacillota</taxon>
        <taxon>Bacilli</taxon>
        <taxon>Bacillales</taxon>
        <taxon>Paenibacillaceae</taxon>
        <taxon>Paenibacillus</taxon>
    </lineage>
</organism>
<keyword evidence="1" id="KW-0479">Metal-binding</keyword>
<comment type="caution">
    <text evidence="3">The sequence shown here is derived from an EMBL/GenBank/DDBJ whole genome shotgun (WGS) entry which is preliminary data.</text>
</comment>
<dbReference type="AlphaFoldDB" id="H3SKM5"/>
<dbReference type="RefSeq" id="WP_006678568.1">
    <property type="nucleotide sequence ID" value="NZ_AHKH01000072.1"/>
</dbReference>
<dbReference type="Pfam" id="PF04434">
    <property type="entry name" value="SWIM"/>
    <property type="match status" value="1"/>
</dbReference>
<dbReference type="STRING" id="1131935.PDENDC454_20402"/>
<dbReference type="Proteomes" id="UP000003900">
    <property type="component" value="Unassembled WGS sequence"/>
</dbReference>
<accession>H3SKM5</accession>
<dbReference type="InterPro" id="IPR007527">
    <property type="entry name" value="Znf_SWIM"/>
</dbReference>
<sequence length="568" mass="65618">MKLTEIENTIDPNVLERGEAYWENGHIVAFREVKPRVYHAEVEGVVFYNVEIKLSSRGEVVHTFCDCPYDKGPICKHVAAVLLAIRHASQKKKAESDSKGKSENKKSMADHLSKLSKDELVALLVHFSNEITEVEQALSLKFIDTGEKESENHFKKIIRNSIKQNSDRSGFVAYRNVPNAVTGAEQILKKAEEALDSGNYVRAAEINFCIMHEMGDLLQMCDDSSGIVGGLIQECLNNIHRISVQLENSSSKDRAVLFQRVLKEVLHPNTKGWNEWQLSLLESAGYLMAASAEKDLWGELIAKLEAHEKSQSFSGTFFTEHAAILRYQVIQKFEGDSVALQFLQDHLDNPHFRKMAIEDAIKRQEFDRALELAEQGEQQDAEKGYRGLVKQWEEYRFEIYGHTRQVDLQKKLAEEFAVSGDYHYYMMLKELYSRDEWEQAYERLLAKLEDEDNRNWRTESLYTRVLIEEKETEKLLNYVRKNKRTVLDYYPYLVSKYAEEVFVLFTQTISEEIAQASNRKQYQKGCRMIRDLIKAGGAAHAEKVIEQLCSTYPNRPALIDELRKIKRF</sequence>
<evidence type="ECO:0000256" key="1">
    <source>
        <dbReference type="PROSITE-ProRule" id="PRU00325"/>
    </source>
</evidence>
<gene>
    <name evidence="3" type="ORF">PDENDC454_20402</name>
</gene>
<evidence type="ECO:0000313" key="4">
    <source>
        <dbReference type="Proteomes" id="UP000003900"/>
    </source>
</evidence>
<dbReference type="OrthoDB" id="26424at2"/>
<reference evidence="3 4" key="1">
    <citation type="journal article" date="2012" name="J. Bacteriol.">
        <title>Genome Sequence of the Pattern-Forming Social Bacterium Paenibacillus dendritiformis C454 Chiral Morphotype.</title>
        <authorList>
            <person name="Sirota-Madi A."/>
            <person name="Olender T."/>
            <person name="Helman Y."/>
            <person name="Brainis I."/>
            <person name="Finkelshtein A."/>
            <person name="Roth D."/>
            <person name="Hagai E."/>
            <person name="Leshkowitz D."/>
            <person name="Brodsky L."/>
            <person name="Galatenko V."/>
            <person name="Nikolaev V."/>
            <person name="Gutnick D.L."/>
            <person name="Lancet D."/>
            <person name="Ben-Jacob E."/>
        </authorList>
    </citation>
    <scope>NUCLEOTIDE SEQUENCE [LARGE SCALE GENOMIC DNA]</scope>
    <source>
        <strain evidence="3 4">C454</strain>
    </source>
</reference>
<feature type="domain" description="SWIM-type" evidence="2">
    <location>
        <begin position="48"/>
        <end position="86"/>
    </location>
</feature>
<keyword evidence="4" id="KW-1185">Reference proteome</keyword>
<dbReference type="GO" id="GO:0008270">
    <property type="term" value="F:zinc ion binding"/>
    <property type="evidence" value="ECO:0007669"/>
    <property type="project" value="UniProtKB-KW"/>
</dbReference>
<dbReference type="PROSITE" id="PS50966">
    <property type="entry name" value="ZF_SWIM"/>
    <property type="match status" value="1"/>
</dbReference>
<proteinExistence type="predicted"/>
<dbReference type="PATRIC" id="fig|1131935.3.peg.4248"/>
<dbReference type="EMBL" id="AHKH01000072">
    <property type="protein sequence ID" value="EHQ60379.1"/>
    <property type="molecule type" value="Genomic_DNA"/>
</dbReference>
<keyword evidence="1" id="KW-0863">Zinc-finger</keyword>